<evidence type="ECO:0000313" key="3">
    <source>
        <dbReference type="Proteomes" id="UP000265618"/>
    </source>
</evidence>
<dbReference type="AlphaFoldDB" id="A0A9K3GM08"/>
<keyword evidence="3" id="KW-1185">Reference proteome</keyword>
<proteinExistence type="predicted"/>
<organism evidence="2 3">
    <name type="scientific">Kipferlia bialata</name>
    <dbReference type="NCBI Taxonomy" id="797122"/>
    <lineage>
        <taxon>Eukaryota</taxon>
        <taxon>Metamonada</taxon>
        <taxon>Carpediemonas-like organisms</taxon>
        <taxon>Kipferlia</taxon>
    </lineage>
</organism>
<sequence>YEESGLDASFWSEGYPTAGALLLAMDEQSGRHWVMSGPKDMVSCKSVKGSRCNCAISVSAKGKGWHLLRFKKSIAGGTVTARNTHCAECVPESFCDLRAYPVRLFFPENGCDDTLAGLYPLAALSSTEVLLASDRSSAACRVLVVPSDSTLSTLPSSESPLHSLPIDLLHQGKNPEACVVGTTLYMVCCAKHGERGMDGESESEIGTGMESGVESESESERSMESESESESERDGYSFLRLEKDTYSWSIERWMDLPGIPKIEGPVSSVSLDERVICMWRGDGEWGAPGFDSLVCMVHTPETGSYQRLAVPNGLKSRCVETSPMTAVVRGEVYVVVGRRVKDPTLTVRYKERYSYQLWTLTPDRGGDGWVWRYIGVIPKDASWFAVKAVSTVGGRLLISAVDMWDHGCVEHVYTPETGEWRVWDGNVMTQHAGVSLTPTTSVQASSRDMRLSLIDPESLYPHPSLQWAEMSWDPVI</sequence>
<reference evidence="2 3" key="1">
    <citation type="journal article" date="2018" name="PLoS ONE">
        <title>The draft genome of Kipferlia bialata reveals reductive genome evolution in fornicate parasites.</title>
        <authorList>
            <person name="Tanifuji G."/>
            <person name="Takabayashi S."/>
            <person name="Kume K."/>
            <person name="Takagi M."/>
            <person name="Nakayama T."/>
            <person name="Kamikawa R."/>
            <person name="Inagaki Y."/>
            <person name="Hashimoto T."/>
        </authorList>
    </citation>
    <scope>NUCLEOTIDE SEQUENCE [LARGE SCALE GENOMIC DNA]</scope>
    <source>
        <strain evidence="2">NY0173</strain>
    </source>
</reference>
<protein>
    <submittedName>
        <fullName evidence="2">Uncharacterized protein</fullName>
    </submittedName>
</protein>
<gene>
    <name evidence="2" type="ORF">KIPB_009999</name>
</gene>
<feature type="compositionally biased region" description="Basic and acidic residues" evidence="1">
    <location>
        <begin position="218"/>
        <end position="236"/>
    </location>
</feature>
<feature type="non-terminal residue" evidence="2">
    <location>
        <position position="1"/>
    </location>
</feature>
<accession>A0A9K3GM08</accession>
<dbReference type="Proteomes" id="UP000265618">
    <property type="component" value="Unassembled WGS sequence"/>
</dbReference>
<evidence type="ECO:0000256" key="1">
    <source>
        <dbReference type="SAM" id="MobiDB-lite"/>
    </source>
</evidence>
<comment type="caution">
    <text evidence="2">The sequence shown here is derived from an EMBL/GenBank/DDBJ whole genome shotgun (WGS) entry which is preliminary data.</text>
</comment>
<name>A0A9K3GM08_9EUKA</name>
<feature type="region of interest" description="Disordered" evidence="1">
    <location>
        <begin position="195"/>
        <end position="236"/>
    </location>
</feature>
<dbReference type="EMBL" id="BDIP01003570">
    <property type="protein sequence ID" value="GIQ87868.1"/>
    <property type="molecule type" value="Genomic_DNA"/>
</dbReference>
<evidence type="ECO:0000313" key="2">
    <source>
        <dbReference type="EMBL" id="GIQ87868.1"/>
    </source>
</evidence>